<evidence type="ECO:0000259" key="1">
    <source>
        <dbReference type="Pfam" id="PF00557"/>
    </source>
</evidence>
<sequence length="220" mass="24728">MMTATLKEAVGLAYSLDGMLHAKRKTWEAIDEMARRVKPGMRESEALAMSLEVLNELGMDRIWHPSKIRFGENTLKTFKQPSDGDPVLADNDIFFIDLGVVWDRHEGDSGATFTVGNDPDMKACATAAKALFDQVHDYWRTHQVAGPELYRYADEQATAMGWRLNLEIKGHRVSDFPHAIYRAGDLGSFEACPNVGLWILEIQIAHPTRPFGAFYEDLLA</sequence>
<protein>
    <submittedName>
        <fullName evidence="2">Metallopeptidase family M24</fullName>
    </submittedName>
</protein>
<evidence type="ECO:0000313" key="3">
    <source>
        <dbReference type="Proteomes" id="UP000198827"/>
    </source>
</evidence>
<dbReference type="SUPFAM" id="SSF55920">
    <property type="entry name" value="Creatinase/aminopeptidase"/>
    <property type="match status" value="1"/>
</dbReference>
<evidence type="ECO:0000313" key="2">
    <source>
        <dbReference type="EMBL" id="SDO54887.1"/>
    </source>
</evidence>
<organism evidence="2 3">
    <name type="scientific">Pseudomonas arsenicoxydans</name>
    <dbReference type="NCBI Taxonomy" id="702115"/>
    <lineage>
        <taxon>Bacteria</taxon>
        <taxon>Pseudomonadati</taxon>
        <taxon>Pseudomonadota</taxon>
        <taxon>Gammaproteobacteria</taxon>
        <taxon>Pseudomonadales</taxon>
        <taxon>Pseudomonadaceae</taxon>
        <taxon>Pseudomonas</taxon>
    </lineage>
</organism>
<proteinExistence type="predicted"/>
<dbReference type="Pfam" id="PF00557">
    <property type="entry name" value="Peptidase_M24"/>
    <property type="match status" value="1"/>
</dbReference>
<dbReference type="AlphaFoldDB" id="A0A1H0KG26"/>
<dbReference type="Gene3D" id="3.90.230.10">
    <property type="entry name" value="Creatinase/methionine aminopeptidase superfamily"/>
    <property type="match status" value="1"/>
</dbReference>
<feature type="domain" description="Peptidase M24" evidence="1">
    <location>
        <begin position="18"/>
        <end position="173"/>
    </location>
</feature>
<reference evidence="2 3" key="1">
    <citation type="submission" date="2016-10" db="EMBL/GenBank/DDBJ databases">
        <authorList>
            <person name="de Groot N.N."/>
        </authorList>
    </citation>
    <scope>NUCLEOTIDE SEQUENCE [LARGE SCALE GENOMIC DNA]</scope>
    <source>
        <strain evidence="2 3">CECT 7543</strain>
    </source>
</reference>
<dbReference type="EMBL" id="LT629705">
    <property type="protein sequence ID" value="SDO54887.1"/>
    <property type="molecule type" value="Genomic_DNA"/>
</dbReference>
<dbReference type="Proteomes" id="UP000198827">
    <property type="component" value="Chromosome I"/>
</dbReference>
<gene>
    <name evidence="2" type="ORF">SAMN04489798_3236</name>
</gene>
<accession>A0A1H0KG26</accession>
<dbReference type="InterPro" id="IPR000994">
    <property type="entry name" value="Pept_M24"/>
</dbReference>
<dbReference type="InterPro" id="IPR036005">
    <property type="entry name" value="Creatinase/aminopeptidase-like"/>
</dbReference>
<name>A0A1H0KG26_9PSED</name>